<dbReference type="Proteomes" id="UP001060414">
    <property type="component" value="Chromosome"/>
</dbReference>
<dbReference type="InterPro" id="IPR029016">
    <property type="entry name" value="GAF-like_dom_sf"/>
</dbReference>
<dbReference type="Gene3D" id="1.10.287.130">
    <property type="match status" value="1"/>
</dbReference>
<feature type="domain" description="Response regulatory" evidence="8">
    <location>
        <begin position="1"/>
        <end position="117"/>
    </location>
</feature>
<evidence type="ECO:0000313" key="10">
    <source>
        <dbReference type="Proteomes" id="UP001060414"/>
    </source>
</evidence>
<comment type="catalytic activity">
    <reaction evidence="1">
        <text>ATP + protein L-histidine = ADP + protein N-phospho-L-histidine.</text>
        <dbReference type="EC" id="2.7.13.3"/>
    </reaction>
</comment>
<feature type="domain" description="Histidine kinase" evidence="7">
    <location>
        <begin position="318"/>
        <end position="535"/>
    </location>
</feature>
<evidence type="ECO:0000256" key="3">
    <source>
        <dbReference type="ARBA" id="ARBA00022553"/>
    </source>
</evidence>
<dbReference type="Gene3D" id="3.30.565.10">
    <property type="entry name" value="Histidine kinase-like ATPase, C-terminal domain"/>
    <property type="match status" value="1"/>
</dbReference>
<keyword evidence="5" id="KW-0418">Kinase</keyword>
<dbReference type="GO" id="GO:0005524">
    <property type="term" value="F:ATP binding"/>
    <property type="evidence" value="ECO:0007669"/>
    <property type="project" value="UniProtKB-KW"/>
</dbReference>
<dbReference type="InterPro" id="IPR004358">
    <property type="entry name" value="Sig_transdc_His_kin-like_C"/>
</dbReference>
<dbReference type="Gene3D" id="3.30.450.40">
    <property type="match status" value="1"/>
</dbReference>
<name>A0ABY5ZJW7_9BACT</name>
<gene>
    <name evidence="9" type="ORF">L9S41_10275</name>
</gene>
<dbReference type="SUPFAM" id="SSF47384">
    <property type="entry name" value="Homodimeric domain of signal transducing histidine kinase"/>
    <property type="match status" value="1"/>
</dbReference>
<dbReference type="SMART" id="SM00388">
    <property type="entry name" value="HisKA"/>
    <property type="match status" value="1"/>
</dbReference>
<dbReference type="EC" id="2.7.13.3" evidence="2"/>
<evidence type="ECO:0000259" key="7">
    <source>
        <dbReference type="PROSITE" id="PS50109"/>
    </source>
</evidence>
<dbReference type="InterPro" id="IPR036097">
    <property type="entry name" value="HisK_dim/P_sf"/>
</dbReference>
<sequence>MQTILIADPEADEGLLGALRAQGYSPLEAQSFTQVLNLCADQRPDVLLIDLSLPGFKGAASLKKLRQLPGLMDCALLLSAAPGASHSRLNPFVLQADDYLPKPYQVEDLIGRVNACLVRRKALAQDSTHLPAAYPATVETDPAGQDDLFQVMQKILKDLSRFKSLERCSVALLQQERSLAYVIASSDAPAPTGWRLDLANYPELREVGRTGHPLIVRNVRQSPIMADVADRLQTQLFQSLLVVPVVLGGCVVGALVLRFAEADPEFTQEELFFCQLMALMFAQVIKSSQELPQLHAMLREENRQLVKMLEKRDLFAVKAIAALHTPVTAIHGFCALIKDGGVSRLDADQQDYFDKVIDTCESLDGLMSDLLELSHFISGTAPLEMGERDLCVILRKVYDKTWPQALAKGLIFQWDMEPYDCRAWFDAASIQRVLEGLVANAVRFTPTGGQIRMAVEDRDQEIHVHVQDSGIGIQAPDLARLLGECTAETALSEDSGCGLSMALFRAILNAHQGRLWAKSHPGHGSQFSFSLPKHPVAVS</sequence>
<reference evidence="9" key="1">
    <citation type="journal article" date="2022" name="Environ. Microbiol.">
        <title>Geoalkalibacter halelectricus SAP #1 sp. nov. possessing extracellular electron transfer and mineral#reducing capabilities from a haloalkaline environment.</title>
        <authorList>
            <person name="Yadav S."/>
            <person name="Singh R."/>
            <person name="Sundharam S.S."/>
            <person name="Chaudhary S."/>
            <person name="Krishnamurthi S."/>
            <person name="Patil S.A."/>
        </authorList>
    </citation>
    <scope>NUCLEOTIDE SEQUENCE</scope>
    <source>
        <strain evidence="9">SAP-1</strain>
    </source>
</reference>
<dbReference type="SMART" id="SM00448">
    <property type="entry name" value="REC"/>
    <property type="match status" value="1"/>
</dbReference>
<dbReference type="PANTHER" id="PTHR43547:SF2">
    <property type="entry name" value="HYBRID SIGNAL TRANSDUCTION HISTIDINE KINASE C"/>
    <property type="match status" value="1"/>
</dbReference>
<dbReference type="Pfam" id="PF00072">
    <property type="entry name" value="Response_reg"/>
    <property type="match status" value="1"/>
</dbReference>
<protein>
    <recommendedName>
        <fullName evidence="2">histidine kinase</fullName>
        <ecNumber evidence="2">2.7.13.3</ecNumber>
    </recommendedName>
</protein>
<organism evidence="9 10">
    <name type="scientific">Geoalkalibacter halelectricus</name>
    <dbReference type="NCBI Taxonomy" id="2847045"/>
    <lineage>
        <taxon>Bacteria</taxon>
        <taxon>Pseudomonadati</taxon>
        <taxon>Thermodesulfobacteriota</taxon>
        <taxon>Desulfuromonadia</taxon>
        <taxon>Desulfuromonadales</taxon>
        <taxon>Geoalkalibacteraceae</taxon>
        <taxon>Geoalkalibacter</taxon>
    </lineage>
</organism>
<dbReference type="SUPFAM" id="SSF52172">
    <property type="entry name" value="CheY-like"/>
    <property type="match status" value="1"/>
</dbReference>
<keyword evidence="9" id="KW-0547">Nucleotide-binding</keyword>
<evidence type="ECO:0000256" key="6">
    <source>
        <dbReference type="PROSITE-ProRule" id="PRU00169"/>
    </source>
</evidence>
<dbReference type="InterPro" id="IPR005467">
    <property type="entry name" value="His_kinase_dom"/>
</dbReference>
<accession>A0ABY5ZJW7</accession>
<evidence type="ECO:0000256" key="4">
    <source>
        <dbReference type="ARBA" id="ARBA00022679"/>
    </source>
</evidence>
<dbReference type="Pfam" id="PF02518">
    <property type="entry name" value="HATPase_c"/>
    <property type="match status" value="1"/>
</dbReference>
<dbReference type="SUPFAM" id="SSF55874">
    <property type="entry name" value="ATPase domain of HSP90 chaperone/DNA topoisomerase II/histidine kinase"/>
    <property type="match status" value="1"/>
</dbReference>
<dbReference type="InterPro" id="IPR003661">
    <property type="entry name" value="HisK_dim/P_dom"/>
</dbReference>
<evidence type="ECO:0000256" key="2">
    <source>
        <dbReference type="ARBA" id="ARBA00012438"/>
    </source>
</evidence>
<dbReference type="EMBL" id="CP092109">
    <property type="protein sequence ID" value="UWZ78085.1"/>
    <property type="molecule type" value="Genomic_DNA"/>
</dbReference>
<dbReference type="Pfam" id="PF00512">
    <property type="entry name" value="HisKA"/>
    <property type="match status" value="1"/>
</dbReference>
<evidence type="ECO:0000259" key="8">
    <source>
        <dbReference type="PROSITE" id="PS50110"/>
    </source>
</evidence>
<dbReference type="CDD" id="cd00082">
    <property type="entry name" value="HisKA"/>
    <property type="match status" value="1"/>
</dbReference>
<dbReference type="SMART" id="SM00065">
    <property type="entry name" value="GAF"/>
    <property type="match status" value="1"/>
</dbReference>
<dbReference type="PROSITE" id="PS50110">
    <property type="entry name" value="RESPONSE_REGULATORY"/>
    <property type="match status" value="1"/>
</dbReference>
<dbReference type="InterPro" id="IPR003018">
    <property type="entry name" value="GAF"/>
</dbReference>
<dbReference type="PROSITE" id="PS50109">
    <property type="entry name" value="HIS_KIN"/>
    <property type="match status" value="1"/>
</dbReference>
<keyword evidence="3 6" id="KW-0597">Phosphoprotein</keyword>
<keyword evidence="10" id="KW-1185">Reference proteome</keyword>
<evidence type="ECO:0000256" key="1">
    <source>
        <dbReference type="ARBA" id="ARBA00000085"/>
    </source>
</evidence>
<evidence type="ECO:0000313" key="9">
    <source>
        <dbReference type="EMBL" id="UWZ78085.1"/>
    </source>
</evidence>
<feature type="modified residue" description="4-aspartylphosphate" evidence="6">
    <location>
        <position position="50"/>
    </location>
</feature>
<dbReference type="InterPro" id="IPR003594">
    <property type="entry name" value="HATPase_dom"/>
</dbReference>
<keyword evidence="9" id="KW-0067">ATP-binding</keyword>
<proteinExistence type="predicted"/>
<dbReference type="InterPro" id="IPR001789">
    <property type="entry name" value="Sig_transdc_resp-reg_receiver"/>
</dbReference>
<dbReference type="Gene3D" id="3.40.50.2300">
    <property type="match status" value="1"/>
</dbReference>
<dbReference type="SMART" id="SM00387">
    <property type="entry name" value="HATPase_c"/>
    <property type="match status" value="1"/>
</dbReference>
<evidence type="ECO:0000256" key="5">
    <source>
        <dbReference type="ARBA" id="ARBA00022777"/>
    </source>
</evidence>
<dbReference type="PANTHER" id="PTHR43547">
    <property type="entry name" value="TWO-COMPONENT HISTIDINE KINASE"/>
    <property type="match status" value="1"/>
</dbReference>
<dbReference type="PRINTS" id="PR00344">
    <property type="entry name" value="BCTRLSENSOR"/>
</dbReference>
<dbReference type="SUPFAM" id="SSF55781">
    <property type="entry name" value="GAF domain-like"/>
    <property type="match status" value="1"/>
</dbReference>
<dbReference type="InterPro" id="IPR011006">
    <property type="entry name" value="CheY-like_superfamily"/>
</dbReference>
<dbReference type="InterPro" id="IPR036890">
    <property type="entry name" value="HATPase_C_sf"/>
</dbReference>
<keyword evidence="4" id="KW-0808">Transferase</keyword>
<dbReference type="Pfam" id="PF01590">
    <property type="entry name" value="GAF"/>
    <property type="match status" value="1"/>
</dbReference>
<dbReference type="RefSeq" id="WP_260746434.1">
    <property type="nucleotide sequence ID" value="NZ_CP092109.1"/>
</dbReference>